<sequence length="360" mass="40234">MVREIVFHLGDCKTGTTSVQSVLATGAWHSAAAQICYPARFNHIPLAKTLSVDSEKPFRDKRFQALRKDFDSSDADIGVVSAEHFEFVDPKALKAAIEEHLPAYAGRIRLVAYVRPHADRLVSTFAERSKKGLFQKPLAAMHKKLAEDGLLFYTPRFQAWRAAFGEAFTLRPFLRDALHRGDVVQDFFRFALSGADFTLTQPSQQNESLSVADVAMMRRLHNRIRHLGGGGKPLRQAQQALGWYLSDILAALPAVEGAEKPRLHRSLAHQVVETYKADAARLDEQFFDGQPLMQQALATAPEKAVEEPQSFRAVDHFSAAELRQIEAWAQLITRMISADGPHFMWAVRPEAQRGPKPGRG</sequence>
<comment type="caution">
    <text evidence="1">The sequence shown here is derived from an EMBL/GenBank/DDBJ whole genome shotgun (WGS) entry which is preliminary data.</text>
</comment>
<dbReference type="EMBL" id="JARCJK010000011">
    <property type="protein sequence ID" value="MDE4167553.1"/>
    <property type="molecule type" value="Genomic_DNA"/>
</dbReference>
<dbReference type="InterPro" id="IPR027417">
    <property type="entry name" value="P-loop_NTPase"/>
</dbReference>
<dbReference type="AlphaFoldDB" id="A0ABD4XDD3"/>
<evidence type="ECO:0000313" key="1">
    <source>
        <dbReference type="EMBL" id="MDE4167553.1"/>
    </source>
</evidence>
<accession>A0ABD4XDD3</accession>
<organism evidence="1 2">
    <name type="scientific">Phaeobacter gallaeciensis</name>
    <dbReference type="NCBI Taxonomy" id="60890"/>
    <lineage>
        <taxon>Bacteria</taxon>
        <taxon>Pseudomonadati</taxon>
        <taxon>Pseudomonadota</taxon>
        <taxon>Alphaproteobacteria</taxon>
        <taxon>Rhodobacterales</taxon>
        <taxon>Roseobacteraceae</taxon>
        <taxon>Phaeobacter</taxon>
    </lineage>
</organism>
<dbReference type="RefSeq" id="WP_274840091.1">
    <property type="nucleotide sequence ID" value="NZ_JARCJF010000011.1"/>
</dbReference>
<evidence type="ECO:0000313" key="2">
    <source>
        <dbReference type="Proteomes" id="UP001218364"/>
    </source>
</evidence>
<proteinExistence type="predicted"/>
<reference evidence="1 2" key="1">
    <citation type="submission" date="2023-02" db="EMBL/GenBank/DDBJ databases">
        <title>Population genomics of bacteria associated with diatom.</title>
        <authorList>
            <person name="Xie J."/>
            <person name="Wang H."/>
        </authorList>
    </citation>
    <scope>NUCLEOTIDE SEQUENCE [LARGE SCALE GENOMIC DNA]</scope>
    <source>
        <strain evidence="1 2">PT47_8</strain>
    </source>
</reference>
<dbReference type="Proteomes" id="UP001218364">
    <property type="component" value="Unassembled WGS sequence"/>
</dbReference>
<evidence type="ECO:0008006" key="3">
    <source>
        <dbReference type="Google" id="ProtNLM"/>
    </source>
</evidence>
<name>A0ABD4XDD3_9RHOB</name>
<gene>
    <name evidence="1" type="ORF">PXK24_17800</name>
</gene>
<protein>
    <recommendedName>
        <fullName evidence="3">Sulfotransferase domain-containing protein</fullName>
    </recommendedName>
</protein>
<dbReference type="SUPFAM" id="SSF52540">
    <property type="entry name" value="P-loop containing nucleoside triphosphate hydrolases"/>
    <property type="match status" value="1"/>
</dbReference>